<accession>A0A511YFI0</accession>
<organism evidence="2 3">
    <name type="scientific">Chryseobacterium lathyri</name>
    <dbReference type="NCBI Taxonomy" id="395933"/>
    <lineage>
        <taxon>Bacteria</taxon>
        <taxon>Pseudomonadati</taxon>
        <taxon>Bacteroidota</taxon>
        <taxon>Flavobacteriia</taxon>
        <taxon>Flavobacteriales</taxon>
        <taxon>Weeksellaceae</taxon>
        <taxon>Chryseobacterium group</taxon>
        <taxon>Chryseobacterium</taxon>
    </lineage>
</organism>
<evidence type="ECO:0000256" key="1">
    <source>
        <dbReference type="SAM" id="SignalP"/>
    </source>
</evidence>
<gene>
    <name evidence="2" type="ORF">CLA01_40370</name>
</gene>
<reference evidence="2 3" key="1">
    <citation type="submission" date="2019-07" db="EMBL/GenBank/DDBJ databases">
        <title>Whole genome shotgun sequence of Chryseobacterium lathyri NBRC 105250.</title>
        <authorList>
            <person name="Hosoyama A."/>
            <person name="Uohara A."/>
            <person name="Ohji S."/>
            <person name="Ichikawa N."/>
        </authorList>
    </citation>
    <scope>NUCLEOTIDE SEQUENCE [LARGE SCALE GENOMIC DNA]</scope>
    <source>
        <strain evidence="2 3">NBRC 105250</strain>
    </source>
</reference>
<keyword evidence="1" id="KW-0732">Signal</keyword>
<protein>
    <submittedName>
        <fullName evidence="2">Uncharacterized protein</fullName>
    </submittedName>
</protein>
<proteinExistence type="predicted"/>
<name>A0A511YFI0_9FLAO</name>
<dbReference type="OrthoDB" id="1075024at2"/>
<dbReference type="AlphaFoldDB" id="A0A511YFI0"/>
<sequence length="274" mass="31608">MRNILIVLFTFACTVIAAQNVENIAKEVKEEGIALYHSEMASWYGTDIFRENYDKMDNVGGYFSYVDKTVPKCIFFSKNNKVIATISFPANFNPKDAKKDFNEREFTATENDYFNIRQKALTRVQNDTIFKNYKNASLNLIPVIKNNIKKVYIVTGPSIANIVIFGNDYLITFNDKNDIQNVEKMHQGMIVQKIKDDDGESSGGAHTHILENWQTITPTDICTLMLYQRFTNWGNYSVVSKKYISLWDNKSNSLTIMKSEDYDKIAKKEEEKNK</sequence>
<dbReference type="Proteomes" id="UP000321150">
    <property type="component" value="Unassembled WGS sequence"/>
</dbReference>
<dbReference type="RefSeq" id="WP_111959970.1">
    <property type="nucleotide sequence ID" value="NZ_BJYI01000024.1"/>
</dbReference>
<feature type="chain" id="PRO_5021998250" evidence="1">
    <location>
        <begin position="18"/>
        <end position="274"/>
    </location>
</feature>
<evidence type="ECO:0000313" key="2">
    <source>
        <dbReference type="EMBL" id="GEN73965.1"/>
    </source>
</evidence>
<dbReference type="EMBL" id="BJYI01000024">
    <property type="protein sequence ID" value="GEN73965.1"/>
    <property type="molecule type" value="Genomic_DNA"/>
</dbReference>
<evidence type="ECO:0000313" key="3">
    <source>
        <dbReference type="Proteomes" id="UP000321150"/>
    </source>
</evidence>
<feature type="signal peptide" evidence="1">
    <location>
        <begin position="1"/>
        <end position="17"/>
    </location>
</feature>
<comment type="caution">
    <text evidence="2">The sequence shown here is derived from an EMBL/GenBank/DDBJ whole genome shotgun (WGS) entry which is preliminary data.</text>
</comment>